<dbReference type="InterPro" id="IPR043167">
    <property type="entry name" value="LpxI_C_sf"/>
</dbReference>
<feature type="domain" description="LpxI C-terminal" evidence="1">
    <location>
        <begin position="140"/>
        <end position="275"/>
    </location>
</feature>
<protein>
    <recommendedName>
        <fullName evidence="5">DUF1009 domain-containing protein</fullName>
    </recommendedName>
</protein>
<dbReference type="Pfam" id="PF17930">
    <property type="entry name" value="LpxI_N"/>
    <property type="match status" value="1"/>
</dbReference>
<evidence type="ECO:0000259" key="2">
    <source>
        <dbReference type="Pfam" id="PF17930"/>
    </source>
</evidence>
<proteinExistence type="predicted"/>
<name>A0ABX0V2I3_9HYPH</name>
<comment type="caution">
    <text evidence="3">The sequence shown here is derived from an EMBL/GenBank/DDBJ whole genome shotgun (WGS) entry which is preliminary data.</text>
</comment>
<gene>
    <name evidence="3" type="ORF">FHS82_002273</name>
</gene>
<evidence type="ECO:0000259" key="1">
    <source>
        <dbReference type="Pfam" id="PF06230"/>
    </source>
</evidence>
<dbReference type="EMBL" id="JAASQI010000005">
    <property type="protein sequence ID" value="NIJ58425.1"/>
    <property type="molecule type" value="Genomic_DNA"/>
</dbReference>
<sequence length="292" mass="30768">MTGSARPIAILAGGGALPGALADALGKRGEDIRILAFRGFVDGSLRRRADAATDLLDVKRTLATLAAWHPACVVLAGPVNRPQPSAVLSALAAYRNRRELAALMALGDDGLLGGVVRLLEEHGHRVEGVDSVAPELLGTAGLRSRVQPDAASLRSIGIGLDLLRTVSRFDAGQAAVIGGRRVIALEGPEGTDAMLRRVRFMRFTRRWKAENRGVLVKTTKEGQDFRVDLPAIGPRTMVLAAKAGLDGVAYGAGRTLVINEADMLREADRRGLFVIGIPPDEAGAAHDGQSGE</sequence>
<dbReference type="Gene3D" id="3.40.140.80">
    <property type="match status" value="1"/>
</dbReference>
<dbReference type="RefSeq" id="WP_166952670.1">
    <property type="nucleotide sequence ID" value="NZ_JAASQI010000005.1"/>
</dbReference>
<dbReference type="PANTHER" id="PTHR39962:SF1">
    <property type="entry name" value="LPXI FAMILY PROTEIN"/>
    <property type="match status" value="1"/>
</dbReference>
<evidence type="ECO:0000313" key="3">
    <source>
        <dbReference type="EMBL" id="NIJ58425.1"/>
    </source>
</evidence>
<dbReference type="Proteomes" id="UP001429580">
    <property type="component" value="Unassembled WGS sequence"/>
</dbReference>
<reference evidence="3 4" key="1">
    <citation type="submission" date="2020-03" db="EMBL/GenBank/DDBJ databases">
        <title>Genomic Encyclopedia of Type Strains, Phase IV (KMG-IV): sequencing the most valuable type-strain genomes for metagenomic binning, comparative biology and taxonomic classification.</title>
        <authorList>
            <person name="Goeker M."/>
        </authorList>
    </citation>
    <scope>NUCLEOTIDE SEQUENCE [LARGE SCALE GENOMIC DNA]</scope>
    <source>
        <strain evidence="3 4">DSM 103870</strain>
    </source>
</reference>
<organism evidence="3 4">
    <name type="scientific">Pseudochelatococcus lubricantis</name>
    <dbReference type="NCBI Taxonomy" id="1538102"/>
    <lineage>
        <taxon>Bacteria</taxon>
        <taxon>Pseudomonadati</taxon>
        <taxon>Pseudomonadota</taxon>
        <taxon>Alphaproteobacteria</taxon>
        <taxon>Hyphomicrobiales</taxon>
        <taxon>Chelatococcaceae</taxon>
        <taxon>Pseudochelatococcus</taxon>
    </lineage>
</organism>
<evidence type="ECO:0008006" key="5">
    <source>
        <dbReference type="Google" id="ProtNLM"/>
    </source>
</evidence>
<keyword evidence="4" id="KW-1185">Reference proteome</keyword>
<dbReference type="Pfam" id="PF06230">
    <property type="entry name" value="LpxI_C"/>
    <property type="match status" value="1"/>
</dbReference>
<dbReference type="InterPro" id="IPR053174">
    <property type="entry name" value="LpxI"/>
</dbReference>
<feature type="domain" description="LpxI N-terminal" evidence="2">
    <location>
        <begin position="8"/>
        <end position="136"/>
    </location>
</feature>
<dbReference type="InterPro" id="IPR010415">
    <property type="entry name" value="LpxI_C"/>
</dbReference>
<dbReference type="PANTHER" id="PTHR39962">
    <property type="entry name" value="BLL4848 PROTEIN"/>
    <property type="match status" value="1"/>
</dbReference>
<evidence type="ECO:0000313" key="4">
    <source>
        <dbReference type="Proteomes" id="UP001429580"/>
    </source>
</evidence>
<accession>A0ABX0V2I3</accession>
<dbReference type="Gene3D" id="3.40.50.20">
    <property type="match status" value="1"/>
</dbReference>
<dbReference type="InterPro" id="IPR041255">
    <property type="entry name" value="LpxI_N"/>
</dbReference>